<keyword evidence="2" id="KW-1185">Reference proteome</keyword>
<dbReference type="Pfam" id="PF13374">
    <property type="entry name" value="TPR_10"/>
    <property type="match status" value="1"/>
</dbReference>
<dbReference type="Proteomes" id="UP000654918">
    <property type="component" value="Unassembled WGS sequence"/>
</dbReference>
<dbReference type="PANTHER" id="PTHR46082">
    <property type="entry name" value="ATP/GTP-BINDING PROTEIN-RELATED"/>
    <property type="match status" value="1"/>
</dbReference>
<dbReference type="EMBL" id="WIGO01000029">
    <property type="protein sequence ID" value="KAF6836806.1"/>
    <property type="molecule type" value="Genomic_DNA"/>
</dbReference>
<dbReference type="InterPro" id="IPR053137">
    <property type="entry name" value="NLR-like"/>
</dbReference>
<evidence type="ECO:0000313" key="1">
    <source>
        <dbReference type="EMBL" id="KAF6836806.1"/>
    </source>
</evidence>
<name>A0A8H6NLH2_9PEZI</name>
<gene>
    <name evidence="1" type="ORF">CPLU01_03387</name>
</gene>
<dbReference type="InterPro" id="IPR011990">
    <property type="entry name" value="TPR-like_helical_dom_sf"/>
</dbReference>
<dbReference type="PANTHER" id="PTHR46082:SF11">
    <property type="entry name" value="AAA+ ATPASE DOMAIN-CONTAINING PROTEIN-RELATED"/>
    <property type="match status" value="1"/>
</dbReference>
<comment type="caution">
    <text evidence="1">The sequence shown here is derived from an EMBL/GenBank/DDBJ whole genome shotgun (WGS) entry which is preliminary data.</text>
</comment>
<dbReference type="AlphaFoldDB" id="A0A8H6NLH2"/>
<organism evidence="1 2">
    <name type="scientific">Colletotrichum plurivorum</name>
    <dbReference type="NCBI Taxonomy" id="2175906"/>
    <lineage>
        <taxon>Eukaryota</taxon>
        <taxon>Fungi</taxon>
        <taxon>Dikarya</taxon>
        <taxon>Ascomycota</taxon>
        <taxon>Pezizomycotina</taxon>
        <taxon>Sordariomycetes</taxon>
        <taxon>Hypocreomycetidae</taxon>
        <taxon>Glomerellales</taxon>
        <taxon>Glomerellaceae</taxon>
        <taxon>Colletotrichum</taxon>
        <taxon>Colletotrichum orchidearum species complex</taxon>
    </lineage>
</organism>
<reference evidence="1" key="1">
    <citation type="journal article" date="2020" name="Phytopathology">
        <title>Genome Sequence Resources of Colletotrichum truncatum, C. plurivorum, C. musicola, and C. sojae: Four Species Pathogenic to Soybean (Glycine max).</title>
        <authorList>
            <person name="Rogerio F."/>
            <person name="Boufleur T.R."/>
            <person name="Ciampi-Guillardi M."/>
            <person name="Sukno S.A."/>
            <person name="Thon M.R."/>
            <person name="Massola Junior N.S."/>
            <person name="Baroncelli R."/>
        </authorList>
    </citation>
    <scope>NUCLEOTIDE SEQUENCE</scope>
    <source>
        <strain evidence="1">LFN00145</strain>
    </source>
</reference>
<proteinExistence type="predicted"/>
<protein>
    <submittedName>
        <fullName evidence="1">TPR domain protein</fullName>
    </submittedName>
</protein>
<accession>A0A8H6NLH2</accession>
<sequence>METRKRVLGEEHPDTLTSMNNLAFSWKDQGRWEDATQLLQGCVRRREIVLGMNHPATLSSASALSDWMSELSKNGRKIS</sequence>
<dbReference type="Gene3D" id="1.25.40.10">
    <property type="entry name" value="Tetratricopeptide repeat domain"/>
    <property type="match status" value="1"/>
</dbReference>
<evidence type="ECO:0000313" key="2">
    <source>
        <dbReference type="Proteomes" id="UP000654918"/>
    </source>
</evidence>